<evidence type="ECO:0000313" key="11">
    <source>
        <dbReference type="EMBL" id="KAL3616857.1"/>
    </source>
</evidence>
<evidence type="ECO:0000256" key="4">
    <source>
        <dbReference type="ARBA" id="ARBA00022640"/>
    </source>
</evidence>
<dbReference type="AlphaFoldDB" id="A0ABD3BHV5"/>
<comment type="similarity">
    <text evidence="2">Belongs to the AB hydrolase superfamily. Lipase family.</text>
</comment>
<keyword evidence="7" id="KW-0442">Lipid degradation</keyword>
<dbReference type="Gene3D" id="3.40.50.1820">
    <property type="entry name" value="alpha/beta hydrolase"/>
    <property type="match status" value="1"/>
</dbReference>
<organism evidence="11 12">
    <name type="scientific">Castilleja foliolosa</name>
    <dbReference type="NCBI Taxonomy" id="1961234"/>
    <lineage>
        <taxon>Eukaryota</taxon>
        <taxon>Viridiplantae</taxon>
        <taxon>Streptophyta</taxon>
        <taxon>Embryophyta</taxon>
        <taxon>Tracheophyta</taxon>
        <taxon>Spermatophyta</taxon>
        <taxon>Magnoliopsida</taxon>
        <taxon>eudicotyledons</taxon>
        <taxon>Gunneridae</taxon>
        <taxon>Pentapetalae</taxon>
        <taxon>asterids</taxon>
        <taxon>lamiids</taxon>
        <taxon>Lamiales</taxon>
        <taxon>Orobanchaceae</taxon>
        <taxon>Pedicularideae</taxon>
        <taxon>Castillejinae</taxon>
        <taxon>Castilleja</taxon>
    </lineage>
</organism>
<keyword evidence="5" id="KW-0378">Hydrolase</keyword>
<dbReference type="SUPFAM" id="SSF53474">
    <property type="entry name" value="alpha/beta-Hydrolases"/>
    <property type="match status" value="1"/>
</dbReference>
<proteinExistence type="inferred from homology"/>
<feature type="domain" description="Fungal lipase-type" evidence="10">
    <location>
        <begin position="216"/>
        <end position="362"/>
    </location>
</feature>
<accession>A0ABD3BHV5</accession>
<dbReference type="Proteomes" id="UP001632038">
    <property type="component" value="Unassembled WGS sequence"/>
</dbReference>
<dbReference type="PANTHER" id="PTHR31403:SF11">
    <property type="entry name" value="OS12G0614500 PROTEIN"/>
    <property type="match status" value="1"/>
</dbReference>
<keyword evidence="3" id="KW-0150">Chloroplast</keyword>
<dbReference type="FunFam" id="3.40.50.1820:FF:000065">
    <property type="entry name" value="Phospholipase A1-II 3"/>
    <property type="match status" value="1"/>
</dbReference>
<name>A0ABD3BHV5_9LAMI</name>
<sequence length="496" mass="56410">MAAKNALHLHSNLPTTSKNRPSFTAASAAHQNFTIGKNAHPNRAIKLAESLSNMLHLHIENTIHRSNPNISTIIEQNHNTPASSPKENISENWLEIHGARDWENLLNPLHSNLRREIIKYGEFAQATYDAFDFDSFSEYCGSCRYNRRKLFPKLGLADCGYTVTKYIYAMSHIDLPQWLEKSRFANTWSEDSNWMGFVAVSNDEETRRIGRRDIAVAWRGTVAPSEWYDNMQNKLEPIGQGDSKVEHGFLSIYTSKSSTTRYNQSSASEQVMLEVQKLVNYYRNRGEQVSLTVTGHSLGGALALLNAYEAAVNFPDLHVSVISFAAPRVGNIAFRDELYQMGVKTLRVTTKQDVVPRMPGIVFNEGLQRFDDLTGTLEWVYTHVGVELKLDVRSSPYLKKGLNLVGFHMLETYLHLVDGFSRGSGFREDARRDVALVNKECDMLVDELRIPTHWYQLAHKGLERNHHGRWVKPKREPEDVPSPHSESQSCCDVFEL</sequence>
<dbReference type="GO" id="GO:0008970">
    <property type="term" value="F:phospholipase A1 activity"/>
    <property type="evidence" value="ECO:0007669"/>
    <property type="project" value="UniProtKB-ARBA"/>
</dbReference>
<dbReference type="GO" id="GO:0009507">
    <property type="term" value="C:chloroplast"/>
    <property type="evidence" value="ECO:0007669"/>
    <property type="project" value="UniProtKB-SubCell"/>
</dbReference>
<evidence type="ECO:0000256" key="5">
    <source>
        <dbReference type="ARBA" id="ARBA00022801"/>
    </source>
</evidence>
<feature type="region of interest" description="Disordered" evidence="9">
    <location>
        <begin position="1"/>
        <end position="24"/>
    </location>
</feature>
<evidence type="ECO:0000256" key="2">
    <source>
        <dbReference type="ARBA" id="ARBA00010701"/>
    </source>
</evidence>
<dbReference type="InterPro" id="IPR002921">
    <property type="entry name" value="Fungal_lipase-type"/>
</dbReference>
<evidence type="ECO:0000256" key="7">
    <source>
        <dbReference type="ARBA" id="ARBA00022963"/>
    </source>
</evidence>
<comment type="subcellular location">
    <subcellularLocation>
        <location evidence="1">Plastid</location>
        <location evidence="1">Chloroplast</location>
    </subcellularLocation>
</comment>
<comment type="caution">
    <text evidence="11">The sequence shown here is derived from an EMBL/GenBank/DDBJ whole genome shotgun (WGS) entry which is preliminary data.</text>
</comment>
<feature type="region of interest" description="Disordered" evidence="9">
    <location>
        <begin position="468"/>
        <end position="488"/>
    </location>
</feature>
<reference evidence="12" key="1">
    <citation type="journal article" date="2024" name="IScience">
        <title>Strigolactones Initiate the Formation of Haustorium-like Structures in Castilleja.</title>
        <authorList>
            <person name="Buerger M."/>
            <person name="Peterson D."/>
            <person name="Chory J."/>
        </authorList>
    </citation>
    <scope>NUCLEOTIDE SEQUENCE [LARGE SCALE GENOMIC DNA]</scope>
</reference>
<keyword evidence="6" id="KW-0809">Transit peptide</keyword>
<protein>
    <recommendedName>
        <fullName evidence="10">Fungal lipase-type domain-containing protein</fullName>
    </recommendedName>
</protein>
<gene>
    <name evidence="11" type="ORF">CASFOL_039251</name>
</gene>
<dbReference type="PANTHER" id="PTHR31403">
    <property type="entry name" value="PHOSPHOLIPASE A1-IBETA2, CHLOROPLASTIC"/>
    <property type="match status" value="1"/>
</dbReference>
<dbReference type="InterPro" id="IPR029058">
    <property type="entry name" value="AB_hydrolase_fold"/>
</dbReference>
<keyword evidence="12" id="KW-1185">Reference proteome</keyword>
<dbReference type="Pfam" id="PF01764">
    <property type="entry name" value="Lipase_3"/>
    <property type="match status" value="1"/>
</dbReference>
<evidence type="ECO:0000256" key="1">
    <source>
        <dbReference type="ARBA" id="ARBA00004229"/>
    </source>
</evidence>
<dbReference type="GO" id="GO:0016042">
    <property type="term" value="P:lipid catabolic process"/>
    <property type="evidence" value="ECO:0007669"/>
    <property type="project" value="UniProtKB-KW"/>
</dbReference>
<evidence type="ECO:0000259" key="10">
    <source>
        <dbReference type="Pfam" id="PF01764"/>
    </source>
</evidence>
<dbReference type="GO" id="GO:0047714">
    <property type="term" value="F:galactolipase activity"/>
    <property type="evidence" value="ECO:0007669"/>
    <property type="project" value="UniProtKB-ARBA"/>
</dbReference>
<feature type="compositionally biased region" description="Polar residues" evidence="9">
    <location>
        <begin position="12"/>
        <end position="24"/>
    </location>
</feature>
<evidence type="ECO:0000256" key="8">
    <source>
        <dbReference type="ARBA" id="ARBA00023098"/>
    </source>
</evidence>
<dbReference type="EMBL" id="JAVIJP010000087">
    <property type="protein sequence ID" value="KAL3616857.1"/>
    <property type="molecule type" value="Genomic_DNA"/>
</dbReference>
<evidence type="ECO:0000256" key="9">
    <source>
        <dbReference type="SAM" id="MobiDB-lite"/>
    </source>
</evidence>
<keyword evidence="4" id="KW-0934">Plastid</keyword>
<dbReference type="CDD" id="cd00519">
    <property type="entry name" value="Lipase_3"/>
    <property type="match status" value="1"/>
</dbReference>
<evidence type="ECO:0000313" key="12">
    <source>
        <dbReference type="Proteomes" id="UP001632038"/>
    </source>
</evidence>
<evidence type="ECO:0000256" key="3">
    <source>
        <dbReference type="ARBA" id="ARBA00022528"/>
    </source>
</evidence>
<keyword evidence="8" id="KW-0443">Lipid metabolism</keyword>
<evidence type="ECO:0000256" key="6">
    <source>
        <dbReference type="ARBA" id="ARBA00022946"/>
    </source>
</evidence>